<gene>
    <name evidence="1" type="ORF">WA026_006313</name>
</gene>
<reference evidence="1 2" key="1">
    <citation type="submission" date="2023-03" db="EMBL/GenBank/DDBJ databases">
        <title>Genome insight into feeding habits of ladybird beetles.</title>
        <authorList>
            <person name="Li H.-S."/>
            <person name="Huang Y.-H."/>
            <person name="Pang H."/>
        </authorList>
    </citation>
    <scope>NUCLEOTIDE SEQUENCE [LARGE SCALE GENOMIC DNA]</scope>
    <source>
        <strain evidence="1">SYSU_2023b</strain>
        <tissue evidence="1">Whole body</tissue>
    </source>
</reference>
<name>A0AAW1TJ76_9CUCU</name>
<dbReference type="AlphaFoldDB" id="A0AAW1TJ76"/>
<evidence type="ECO:0000313" key="1">
    <source>
        <dbReference type="EMBL" id="KAK9870229.1"/>
    </source>
</evidence>
<comment type="caution">
    <text evidence="1">The sequence shown here is derived from an EMBL/GenBank/DDBJ whole genome shotgun (WGS) entry which is preliminary data.</text>
</comment>
<organism evidence="1 2">
    <name type="scientific">Henosepilachna vigintioctopunctata</name>
    <dbReference type="NCBI Taxonomy" id="420089"/>
    <lineage>
        <taxon>Eukaryota</taxon>
        <taxon>Metazoa</taxon>
        <taxon>Ecdysozoa</taxon>
        <taxon>Arthropoda</taxon>
        <taxon>Hexapoda</taxon>
        <taxon>Insecta</taxon>
        <taxon>Pterygota</taxon>
        <taxon>Neoptera</taxon>
        <taxon>Endopterygota</taxon>
        <taxon>Coleoptera</taxon>
        <taxon>Polyphaga</taxon>
        <taxon>Cucujiformia</taxon>
        <taxon>Coccinelloidea</taxon>
        <taxon>Coccinellidae</taxon>
        <taxon>Epilachninae</taxon>
        <taxon>Epilachnini</taxon>
        <taxon>Henosepilachna</taxon>
    </lineage>
</organism>
<dbReference type="Proteomes" id="UP001431783">
    <property type="component" value="Unassembled WGS sequence"/>
</dbReference>
<evidence type="ECO:0000313" key="2">
    <source>
        <dbReference type="Proteomes" id="UP001431783"/>
    </source>
</evidence>
<accession>A0AAW1TJ76</accession>
<dbReference type="EMBL" id="JARQZJ010000002">
    <property type="protein sequence ID" value="KAK9870229.1"/>
    <property type="molecule type" value="Genomic_DNA"/>
</dbReference>
<keyword evidence="2" id="KW-1185">Reference proteome</keyword>
<protein>
    <submittedName>
        <fullName evidence="1">Uncharacterized protein</fullName>
    </submittedName>
</protein>
<sequence length="136" mass="15995">MAEPTAEAPDHDVEDEIDFYDEIKELLKLSEKQDISNIGDFNFKKGNGKFEELDRYGLERKKREGDRFTILTRVIFVAKFCIDMNMQIALDELKKVSDKKRTIENFEEIVNDAIKIAGKLDVEFETPNYRISRRRN</sequence>
<proteinExistence type="predicted"/>